<gene>
    <name evidence="3" type="ORF">DPMN_080391</name>
</gene>
<keyword evidence="1" id="KW-0175">Coiled coil</keyword>
<dbReference type="AlphaFoldDB" id="A0A9D3YQT0"/>
<dbReference type="Proteomes" id="UP000828390">
    <property type="component" value="Unassembled WGS sequence"/>
</dbReference>
<feature type="compositionally biased region" description="Polar residues" evidence="2">
    <location>
        <begin position="20"/>
        <end position="30"/>
    </location>
</feature>
<accession>A0A9D3YQT0</accession>
<evidence type="ECO:0000256" key="2">
    <source>
        <dbReference type="SAM" id="MobiDB-lite"/>
    </source>
</evidence>
<evidence type="ECO:0000313" key="3">
    <source>
        <dbReference type="EMBL" id="KAH3705322.1"/>
    </source>
</evidence>
<name>A0A9D3YQT0_DREPO</name>
<feature type="region of interest" description="Disordered" evidence="2">
    <location>
        <begin position="1"/>
        <end position="30"/>
    </location>
</feature>
<reference evidence="3" key="1">
    <citation type="journal article" date="2019" name="bioRxiv">
        <title>The Genome of the Zebra Mussel, Dreissena polymorpha: A Resource for Invasive Species Research.</title>
        <authorList>
            <person name="McCartney M.A."/>
            <person name="Auch B."/>
            <person name="Kono T."/>
            <person name="Mallez S."/>
            <person name="Zhang Y."/>
            <person name="Obille A."/>
            <person name="Becker A."/>
            <person name="Abrahante J.E."/>
            <person name="Garbe J."/>
            <person name="Badalamenti J.P."/>
            <person name="Herman A."/>
            <person name="Mangelson H."/>
            <person name="Liachko I."/>
            <person name="Sullivan S."/>
            <person name="Sone E.D."/>
            <person name="Koren S."/>
            <person name="Silverstein K.A.T."/>
            <person name="Beckman K.B."/>
            <person name="Gohl D.M."/>
        </authorList>
    </citation>
    <scope>NUCLEOTIDE SEQUENCE</scope>
    <source>
        <strain evidence="3">Duluth1</strain>
        <tissue evidence="3">Whole animal</tissue>
    </source>
</reference>
<evidence type="ECO:0000313" key="4">
    <source>
        <dbReference type="Proteomes" id="UP000828390"/>
    </source>
</evidence>
<sequence length="992" mass="110980">MACMSFQQPQQPFRPKQPPNRSYSTGPPSNGFSGISISEHLVVTQNAHSPTSVAFVEVHMQHTTVNSATKNRQPKPSLNQTSTLLSQQSNNLVVTPIKVSALTPFLQDYPLAQYLILGFTHGFKLGYTGQHKASTSPNLKSCDENPDKVQSKLQAELNSGRVSDERSTEVKDEIVARNQVIVYLNRSIESLEYLQTTPGTSSTDYDIQINQLSVIKQKHCQLLQTRFEEVDLCLHQQKQECKTQEDNLLKHKTETAKLGLTGTLQCSSFDTTRIRTPDASNEMYTRCLIEQTFDDTKETLNGVYKQERSIIEIQEDIREHNALLRELLVKVNAISQLEHGTNLDLLMKVRTTGSRNNEEMDGEMVAAGNGLLNGVQLTDSRGRQMQNAFRPVVRSIEKDGNTVTRISHGCMAIHICCRTVNHLIALCEDFLNGNFSTLFQPLQDYLRTFPGNEDVVVVVDIFEKDYIKSIMPILNEIRQKLDIKVGELVSPSSVVQDSTLQNVQERWTTTPDENANDPGLVGAAEEHTADLDISRKTVVSRPHQSDIVQEKDLNTGDSDSSLTELTIEQELGIPSPERMCLDLQKQAHVLEKSYSSVAKFPAVARKIREAAFEAKSHQMLARGVVKSIGMTSRNIYAAMIPIVLKAILEKDEELISKAIATTVGFIKDAEKKTRDLSERYEELDKTLGNVVEVMKEEKLNRAKEEGRLQIEIVEQNKQAQVMQTALTRVNEERKRMIDGIRSQQQARDKLIKQIAKKGKEETDSAFWLGLVGSIIGGICTVAATIVAAPVSLAVAGSAAGSAVTLGSSGISAWAQRKANNESINQMSEQLTQSESSVRQGYQELRVIDDRQTEKEKALHAHARKAEECQLQIEYLCDERSLTNAIEYTRQLYGQLDFFTMFFGDLKSAFGLLEDEFIARNMFANLKDESYVTQLRDICNKATKKWESLSRTCGIVEAAITANIGKNFAFLSKNYDTPTDDEKNKPTLKAKRN</sequence>
<evidence type="ECO:0000256" key="1">
    <source>
        <dbReference type="SAM" id="Coils"/>
    </source>
</evidence>
<proteinExistence type="predicted"/>
<feature type="coiled-coil region" evidence="1">
    <location>
        <begin position="666"/>
        <end position="716"/>
    </location>
</feature>
<dbReference type="EMBL" id="JAIWYP010000015">
    <property type="protein sequence ID" value="KAH3705322.1"/>
    <property type="molecule type" value="Genomic_DNA"/>
</dbReference>
<protein>
    <submittedName>
        <fullName evidence="3">Uncharacterized protein</fullName>
    </submittedName>
</protein>
<keyword evidence="4" id="KW-1185">Reference proteome</keyword>
<reference evidence="3" key="2">
    <citation type="submission" date="2020-11" db="EMBL/GenBank/DDBJ databases">
        <authorList>
            <person name="McCartney M.A."/>
            <person name="Auch B."/>
            <person name="Kono T."/>
            <person name="Mallez S."/>
            <person name="Becker A."/>
            <person name="Gohl D.M."/>
            <person name="Silverstein K.A.T."/>
            <person name="Koren S."/>
            <person name="Bechman K.B."/>
            <person name="Herman A."/>
            <person name="Abrahante J.E."/>
            <person name="Garbe J."/>
        </authorList>
    </citation>
    <scope>NUCLEOTIDE SEQUENCE</scope>
    <source>
        <strain evidence="3">Duluth1</strain>
        <tissue evidence="3">Whole animal</tissue>
    </source>
</reference>
<organism evidence="3 4">
    <name type="scientific">Dreissena polymorpha</name>
    <name type="common">Zebra mussel</name>
    <name type="synonym">Mytilus polymorpha</name>
    <dbReference type="NCBI Taxonomy" id="45954"/>
    <lineage>
        <taxon>Eukaryota</taxon>
        <taxon>Metazoa</taxon>
        <taxon>Spiralia</taxon>
        <taxon>Lophotrochozoa</taxon>
        <taxon>Mollusca</taxon>
        <taxon>Bivalvia</taxon>
        <taxon>Autobranchia</taxon>
        <taxon>Heteroconchia</taxon>
        <taxon>Euheterodonta</taxon>
        <taxon>Imparidentia</taxon>
        <taxon>Neoheterodontei</taxon>
        <taxon>Myida</taxon>
        <taxon>Dreissenoidea</taxon>
        <taxon>Dreissenidae</taxon>
        <taxon>Dreissena</taxon>
    </lineage>
</organism>
<comment type="caution">
    <text evidence="3">The sequence shown here is derived from an EMBL/GenBank/DDBJ whole genome shotgun (WGS) entry which is preliminary data.</text>
</comment>